<dbReference type="InterPro" id="IPR051478">
    <property type="entry name" value="Beta-lactamase-like_AB/R"/>
</dbReference>
<feature type="domain" description="Beta-lactamase-related" evidence="2">
    <location>
        <begin position="109"/>
        <end position="155"/>
    </location>
</feature>
<dbReference type="PANTHER" id="PTHR22935">
    <property type="entry name" value="PENICILLIN-BINDING PROTEIN"/>
    <property type="match status" value="1"/>
</dbReference>
<comment type="caution">
    <text evidence="3">The sequence shown here is derived from an EMBL/GenBank/DDBJ whole genome shotgun (WGS) entry which is preliminary data.</text>
</comment>
<dbReference type="Pfam" id="PF00144">
    <property type="entry name" value="Beta-lactamase"/>
    <property type="match status" value="1"/>
</dbReference>
<keyword evidence="4" id="KW-1185">Reference proteome</keyword>
<dbReference type="InterPro" id="IPR012338">
    <property type="entry name" value="Beta-lactam/transpept-like"/>
</dbReference>
<sequence length="179" mass="19807">MCLTIFASAALTLQSFFFFFLSVNAAIPNCPYNGPTFPPPTDFASSETMQAALTELTAAFDNLESDPSVNPNRTSWSVQIFSTTDADDKPLWEHYHTAPQLNLSSIGVQEVDGDTIYRLGSNTKIFTMLTFLYEAGEQYLNDPITKWVPELADLAGKAAEDPVMNYVHRVPSGRLAEVR</sequence>
<name>A0AAN9UMH3_9PEZI</name>
<organism evidence="3 4">
    <name type="scientific">Diatrype stigma</name>
    <dbReference type="NCBI Taxonomy" id="117547"/>
    <lineage>
        <taxon>Eukaryota</taxon>
        <taxon>Fungi</taxon>
        <taxon>Dikarya</taxon>
        <taxon>Ascomycota</taxon>
        <taxon>Pezizomycotina</taxon>
        <taxon>Sordariomycetes</taxon>
        <taxon>Xylariomycetidae</taxon>
        <taxon>Xylariales</taxon>
        <taxon>Diatrypaceae</taxon>
        <taxon>Diatrype</taxon>
    </lineage>
</organism>
<evidence type="ECO:0000259" key="2">
    <source>
        <dbReference type="Pfam" id="PF00144"/>
    </source>
</evidence>
<dbReference type="InterPro" id="IPR001466">
    <property type="entry name" value="Beta-lactam-related"/>
</dbReference>
<dbReference type="Proteomes" id="UP001320420">
    <property type="component" value="Unassembled WGS sequence"/>
</dbReference>
<feature type="signal peptide" evidence="1">
    <location>
        <begin position="1"/>
        <end position="25"/>
    </location>
</feature>
<dbReference type="SUPFAM" id="SSF56601">
    <property type="entry name" value="beta-lactamase/transpeptidase-like"/>
    <property type="match status" value="1"/>
</dbReference>
<accession>A0AAN9UMH3</accession>
<dbReference type="Gene3D" id="3.40.710.10">
    <property type="entry name" value="DD-peptidase/beta-lactamase superfamily"/>
    <property type="match status" value="1"/>
</dbReference>
<dbReference type="EMBL" id="JAKJXP020000049">
    <property type="protein sequence ID" value="KAK7751524.1"/>
    <property type="molecule type" value="Genomic_DNA"/>
</dbReference>
<reference evidence="3 4" key="1">
    <citation type="submission" date="2024-02" db="EMBL/GenBank/DDBJ databases">
        <title>De novo assembly and annotation of 12 fungi associated with fruit tree decline syndrome in Ontario, Canada.</title>
        <authorList>
            <person name="Sulman M."/>
            <person name="Ellouze W."/>
            <person name="Ilyukhin E."/>
        </authorList>
    </citation>
    <scope>NUCLEOTIDE SEQUENCE [LARGE SCALE GENOMIC DNA]</scope>
    <source>
        <strain evidence="3 4">M11/M66-122</strain>
    </source>
</reference>
<dbReference type="PANTHER" id="PTHR22935:SF97">
    <property type="entry name" value="BETA-LACTAMASE-RELATED DOMAIN-CONTAINING PROTEIN"/>
    <property type="match status" value="1"/>
</dbReference>
<proteinExistence type="predicted"/>
<evidence type="ECO:0000313" key="3">
    <source>
        <dbReference type="EMBL" id="KAK7751524.1"/>
    </source>
</evidence>
<keyword evidence="1" id="KW-0732">Signal</keyword>
<gene>
    <name evidence="3" type="ORF">SLS62_006611</name>
</gene>
<evidence type="ECO:0000256" key="1">
    <source>
        <dbReference type="SAM" id="SignalP"/>
    </source>
</evidence>
<protein>
    <recommendedName>
        <fullName evidence="2">Beta-lactamase-related domain-containing protein</fullName>
    </recommendedName>
</protein>
<feature type="chain" id="PRO_5042925610" description="Beta-lactamase-related domain-containing protein" evidence="1">
    <location>
        <begin position="26"/>
        <end position="179"/>
    </location>
</feature>
<evidence type="ECO:0000313" key="4">
    <source>
        <dbReference type="Proteomes" id="UP001320420"/>
    </source>
</evidence>
<dbReference type="AlphaFoldDB" id="A0AAN9UMH3"/>